<name>A0A317FCZ2_9PROT</name>
<reference evidence="3" key="1">
    <citation type="submission" date="2018-05" db="EMBL/GenBank/DDBJ databases">
        <authorList>
            <person name="Du Z."/>
            <person name="Wang X."/>
        </authorList>
    </citation>
    <scope>NUCLEOTIDE SEQUENCE [LARGE SCALE GENOMIC DNA]</scope>
    <source>
        <strain evidence="3">CQN31</strain>
    </source>
</reference>
<dbReference type="SUPFAM" id="SSF81593">
    <property type="entry name" value="Nucleotidyltransferase substrate binding subunit/domain"/>
    <property type="match status" value="1"/>
</dbReference>
<dbReference type="InterPro" id="IPR007842">
    <property type="entry name" value="HEPN_dom"/>
</dbReference>
<proteinExistence type="predicted"/>
<evidence type="ECO:0000313" key="2">
    <source>
        <dbReference type="EMBL" id="PWS36745.1"/>
    </source>
</evidence>
<organism evidence="2 3">
    <name type="scientific">Falsiroseomonas bella</name>
    <dbReference type="NCBI Taxonomy" id="2184016"/>
    <lineage>
        <taxon>Bacteria</taxon>
        <taxon>Pseudomonadati</taxon>
        <taxon>Pseudomonadota</taxon>
        <taxon>Alphaproteobacteria</taxon>
        <taxon>Acetobacterales</taxon>
        <taxon>Roseomonadaceae</taxon>
        <taxon>Falsiroseomonas</taxon>
    </lineage>
</organism>
<dbReference type="Gene3D" id="1.20.120.330">
    <property type="entry name" value="Nucleotidyltransferases domain 2"/>
    <property type="match status" value="1"/>
</dbReference>
<dbReference type="EMBL" id="QGNA01000003">
    <property type="protein sequence ID" value="PWS36745.1"/>
    <property type="molecule type" value="Genomic_DNA"/>
</dbReference>
<sequence length="278" mass="32288">MFLQTADENYIMARTSFFSGFGENFFWMANHAIEKYLKALNLFLGGHANYGHEIEPIYAAILAQNSDLEIRKFEYPPSYLEEYKFAESPDSFLARLGKYGSADNRYGTIGYRIFPDDLHKVDHCVFHFRRFCRSRYTYHLWDNGREERIDWYELTWRGGFWSIDPLGILEQALKGDRRVQTWVIESAQAANCAFLRDMAPEPAQLPSRVRAGAFVDWMFPLDAAESSEEDVEISERVLEWALKNIRFSRRDTDAFRLALRQASRTTKSLDAPPSSDGP</sequence>
<feature type="domain" description="HEPN" evidence="1">
    <location>
        <begin position="2"/>
        <end position="62"/>
    </location>
</feature>
<keyword evidence="3" id="KW-1185">Reference proteome</keyword>
<gene>
    <name evidence="2" type="ORF">DFH01_16575</name>
</gene>
<comment type="caution">
    <text evidence="2">The sequence shown here is derived from an EMBL/GenBank/DDBJ whole genome shotgun (WGS) entry which is preliminary data.</text>
</comment>
<evidence type="ECO:0000313" key="3">
    <source>
        <dbReference type="Proteomes" id="UP000245765"/>
    </source>
</evidence>
<protein>
    <recommendedName>
        <fullName evidence="1">HEPN domain-containing protein</fullName>
    </recommendedName>
</protein>
<dbReference type="AlphaFoldDB" id="A0A317FCZ2"/>
<dbReference type="Pfam" id="PF05168">
    <property type="entry name" value="HEPN"/>
    <property type="match status" value="1"/>
</dbReference>
<dbReference type="Proteomes" id="UP000245765">
    <property type="component" value="Unassembled WGS sequence"/>
</dbReference>
<evidence type="ECO:0000259" key="1">
    <source>
        <dbReference type="Pfam" id="PF05168"/>
    </source>
</evidence>
<accession>A0A317FCZ2</accession>